<evidence type="ECO:0000313" key="3">
    <source>
        <dbReference type="EMBL" id="GAA4874986.1"/>
    </source>
</evidence>
<dbReference type="SUPFAM" id="SSF52091">
    <property type="entry name" value="SpoIIaa-like"/>
    <property type="match status" value="1"/>
</dbReference>
<dbReference type="PROSITE" id="PS50801">
    <property type="entry name" value="STAS"/>
    <property type="match status" value="1"/>
</dbReference>
<protein>
    <recommendedName>
        <fullName evidence="2">STAS domain-containing protein</fullName>
    </recommendedName>
</protein>
<comment type="caution">
    <text evidence="3">The sequence shown here is derived from an EMBL/GenBank/DDBJ whole genome shotgun (WGS) entry which is preliminary data.</text>
</comment>
<feature type="domain" description="STAS" evidence="2">
    <location>
        <begin position="31"/>
        <end position="135"/>
    </location>
</feature>
<sequence length="159" mass="16335">MMAPRERAGRPSVVEDVGRDAGIDPGHGGLTVAPTQPRPGLVLVRVIGEVDMLTARHLSDVLLGSVTTVADDRDAAGRATEQPSVVADLEGVTFLGASGLDVLAAVQGAAVARDVRLVLVATHRTVLHPIRLTALDRCLALADTDPALGRGASPGGTDR</sequence>
<accession>A0ABP9EC10</accession>
<name>A0ABP9EC10_9PSEU</name>
<evidence type="ECO:0000313" key="4">
    <source>
        <dbReference type="Proteomes" id="UP001500457"/>
    </source>
</evidence>
<dbReference type="CDD" id="cd07043">
    <property type="entry name" value="STAS_anti-anti-sigma_factors"/>
    <property type="match status" value="1"/>
</dbReference>
<proteinExistence type="predicted"/>
<evidence type="ECO:0000259" key="2">
    <source>
        <dbReference type="PROSITE" id="PS50801"/>
    </source>
</evidence>
<dbReference type="Gene3D" id="3.30.750.24">
    <property type="entry name" value="STAS domain"/>
    <property type="match status" value="1"/>
</dbReference>
<feature type="region of interest" description="Disordered" evidence="1">
    <location>
        <begin position="1"/>
        <end position="34"/>
    </location>
</feature>
<reference evidence="4" key="1">
    <citation type="journal article" date="2019" name="Int. J. Syst. Evol. Microbiol.">
        <title>The Global Catalogue of Microorganisms (GCM) 10K type strain sequencing project: providing services to taxonomists for standard genome sequencing and annotation.</title>
        <authorList>
            <consortium name="The Broad Institute Genomics Platform"/>
            <consortium name="The Broad Institute Genome Sequencing Center for Infectious Disease"/>
            <person name="Wu L."/>
            <person name="Ma J."/>
        </authorList>
    </citation>
    <scope>NUCLEOTIDE SEQUENCE [LARGE SCALE GENOMIC DNA]</scope>
    <source>
        <strain evidence="4">JCM 17983</strain>
    </source>
</reference>
<gene>
    <name evidence="3" type="ORF">GCM10023203_26300</name>
</gene>
<dbReference type="InterPro" id="IPR002645">
    <property type="entry name" value="STAS_dom"/>
</dbReference>
<dbReference type="EMBL" id="BAABHQ010000006">
    <property type="protein sequence ID" value="GAA4874986.1"/>
    <property type="molecule type" value="Genomic_DNA"/>
</dbReference>
<dbReference type="Pfam" id="PF01740">
    <property type="entry name" value="STAS"/>
    <property type="match status" value="1"/>
</dbReference>
<dbReference type="InterPro" id="IPR036513">
    <property type="entry name" value="STAS_dom_sf"/>
</dbReference>
<organism evidence="3 4">
    <name type="scientific">Actinomycetospora straminea</name>
    <dbReference type="NCBI Taxonomy" id="663607"/>
    <lineage>
        <taxon>Bacteria</taxon>
        <taxon>Bacillati</taxon>
        <taxon>Actinomycetota</taxon>
        <taxon>Actinomycetes</taxon>
        <taxon>Pseudonocardiales</taxon>
        <taxon>Pseudonocardiaceae</taxon>
        <taxon>Actinomycetospora</taxon>
    </lineage>
</organism>
<dbReference type="Proteomes" id="UP001500457">
    <property type="component" value="Unassembled WGS sequence"/>
</dbReference>
<keyword evidence="4" id="KW-1185">Reference proteome</keyword>
<evidence type="ECO:0000256" key="1">
    <source>
        <dbReference type="SAM" id="MobiDB-lite"/>
    </source>
</evidence>